<dbReference type="Gene3D" id="2.60.40.10">
    <property type="entry name" value="Immunoglobulins"/>
    <property type="match status" value="3"/>
</dbReference>
<protein>
    <submittedName>
        <fullName evidence="2">Uncharacterized protein</fullName>
    </submittedName>
</protein>
<dbReference type="Proteomes" id="UP000011599">
    <property type="component" value="Unassembled WGS sequence"/>
</dbReference>
<dbReference type="InterPro" id="IPR008964">
    <property type="entry name" value="Invasin/intimin_cell_adhesion"/>
</dbReference>
<sequence length="2244" mass="232101">MVVLLGGGIIALGGTAVGLGSDLSIDSETPVESDGTITVSYSYFSGSTVNFGIEDSEGDRSGVIQTESFSETYTTEIDLVDDFRGGPPADGEATVFVTGGGNFIDYGSPDDTATFIINSEGPTIENPSPGDGSIVDDPEQSFTVDLADKGTTVDEDSIDVSVTDADGSVLTNAGLDDGAVTYSDETLTIDPPESYSDGPVTVTIDAADETGEDAEQFTSTFEVNRNPGLETVDVAADQTVEQGSPLEIDLENAVSIVGSPFTGEADVTFGVDALDGQDESVTLEGVSFDENGAATSLEVLADGATTALSAQTESVAVSTELTDDTDSIEVTVEAVPDRITGTVLEPDAIDPGESVAIEAQVLDTAGDGIDGVAVTLETDGGGTFDEETVTSSENGVITGAYTAAIQDADGEVTVTLDADGAIADDGSVAVNPVSVEFALDESALNADGTIDAVSGGEANTVELTATLTSENPINGVPVSFSLDGVDGQLLNTASETDEHGEATVSYEVGDGDWETDVEVGVEVDADSTLSASQLIEVSEPELSIEFTAETESINPTGENELTATVTFEAPFSADNPQEGVAVGFSTDNEATLSDVDGSTDEHGTASTTYSPAEDDFGEDVTVTANLPDSSGQPEDQAVFAVDNNVVIDTTVDLAVDAPGGVAITVELQDEAGNTVTTTEAETVNGDGEVSVIFGEDIVLDPGEYAIEVTDVDGGYESGVVEHLDDADGDETVVLALEADDVTIAVDGELELDAPEDGFALSVDVAVPGSSDGSAILELGRGVKQFEKTLTDIGAIDFGDQYTVTVDAVGYDAASTTVYVPPGETDSVDVGQLDAQDGAIEAEARLNIKAPTDAFEVTYELVGEDISETVPVDEGETAVDPVVFDDLDPSSEYEIDVSAAGYDGASLPAIAFDPGQTTSVESDLLELTAQDGTVLLDAELDTDAPSGGINVTYDVGGDSVTVEFAEGETTRSQPVLFEPVEPMNADEVFSVSVSADGYESTVVETYVAPGETVTLDGDDLLLEAESATLTAEADLNVTVPDAVLEFELRDSSETVLEMEQVSVHDGDSDVVIEFDPVDALGFDDEYTVAISADEYETDGVEATAEAVPGGVETVTFEDPLKPVNSTVTVDATLEAAPGEETDIEFVLRNAETDTELASTIESAGAATTDLETVAFDLDFTDDDVGVENDYEVVVSAVGGNENYEPTDVQFGELRPNEHELADDVVLTAAAATVDARATLNAEPGEETTVTFSLVDTVDGLVVDESETTVGGDEIETDEVTLTAAFSDTDVETGSYEVMAVATGGNQAYGADTIAVDQVLAPGAERTVETLSLVPEPATVEVDAGLVVPPGEETIVEFELLDATGEVVDQNNTVVDAEANGTALVMVAADFDAGAQTGTYTVNVDAVDGNTEFDAAEIDVGTLVVGAEVDATETVELDGVGSIVGSVSLADGTAAVFDDDDEALVEITATTDAHNESILTTVAVDQSDATYELEDVPFAHYNLSALVVETDTGETTDFDIDVLGGDEVTVAGEATDGLNFEAAGNGTVEGTITFDERTEGALDTLEQDDGITFTVALEGEHGVSETQSVTISGGTAAGDVEFEGVPFDEYAVAVDVTETDLGLADDFDLTFADGNTVTLDASTARFSDVEAGATGTVDVQAGITAGIGDVLADGERIELTFTFEDKLEERRTTTIDVGMDDLDSEPANDTIELPYGTVNTTAVVTATDVGTVDDFDVDTNEIEFVGDRTVLDRGTETTSALISGEGAFTGSVTVDTGTAAVLDDGELTLEIEAKSETEGERNATELTLNSTATDGVAYEFEELPFAPYTVSIDVLETAVGEPSDFDISSEVVSVISAEQTAAGFDIVGEGTVTGELFFDNETASQFEDDEELEVWISAENESEYITSHTIDGNVTEQDPSEYTLAAPFGSQNVSAAINGTDVGSSNDFVVVVDDGPTAITLNDSTVSGPVFVIEPRPAPSLSTGPTSSISGDVTGFVRTGDDLSATVTHSEHGDGSQSSIDIVASAGGSVDLEFVSADGVESGEVSLDRLEMRLASDVDDRFEVRQGPTLDSIGAESPSLEANTDAIGYFSVTHDAAGSFAETTLTVTVPEEILSDYNGTASDLTVYHHVENEWTPLETAVVDEINEAVTIEATTSGFSAFAVGLDSDETDAEDDSESDAADDADTDEDFADDAADDVETGDSPDDDTDSVPGFSVVVTLLAVIVVALLRLHRNGTAGSRSPPSFR</sequence>
<gene>
    <name evidence="2" type="ORF">C496_19440</name>
</gene>
<keyword evidence="3" id="KW-1185">Reference proteome</keyword>
<proteinExistence type="predicted"/>
<name>L9VKP1_9EURY</name>
<organism evidence="2 3">
    <name type="scientific">Natronorubrum tibetense GA33</name>
    <dbReference type="NCBI Taxonomy" id="1114856"/>
    <lineage>
        <taxon>Archaea</taxon>
        <taxon>Methanobacteriati</taxon>
        <taxon>Methanobacteriota</taxon>
        <taxon>Stenosarchaea group</taxon>
        <taxon>Halobacteria</taxon>
        <taxon>Halobacteriales</taxon>
        <taxon>Natrialbaceae</taxon>
        <taxon>Natronorubrum</taxon>
    </lineage>
</organism>
<accession>L9VKP1</accession>
<evidence type="ECO:0000256" key="1">
    <source>
        <dbReference type="SAM" id="MobiDB-lite"/>
    </source>
</evidence>
<feature type="compositionally biased region" description="Acidic residues" evidence="1">
    <location>
        <begin position="2165"/>
        <end position="2207"/>
    </location>
</feature>
<dbReference type="PATRIC" id="fig|1114856.3.peg.4023"/>
<evidence type="ECO:0000313" key="2">
    <source>
        <dbReference type="EMBL" id="ELY37714.1"/>
    </source>
</evidence>
<reference evidence="2 3" key="1">
    <citation type="journal article" date="2014" name="PLoS Genet.">
        <title>Phylogenetically driven sequencing of extremely halophilic archaea reveals strategies for static and dynamic osmo-response.</title>
        <authorList>
            <person name="Becker E.A."/>
            <person name="Seitzer P.M."/>
            <person name="Tritt A."/>
            <person name="Larsen D."/>
            <person name="Krusor M."/>
            <person name="Yao A.I."/>
            <person name="Wu D."/>
            <person name="Madern D."/>
            <person name="Eisen J.A."/>
            <person name="Darling A.E."/>
            <person name="Facciotti M.T."/>
        </authorList>
    </citation>
    <scope>NUCLEOTIDE SEQUENCE [LARGE SCALE GENOMIC DNA]</scope>
    <source>
        <strain evidence="2 3">GA33</strain>
    </source>
</reference>
<dbReference type="SUPFAM" id="SSF49373">
    <property type="entry name" value="Invasin/intimin cell-adhesion fragments"/>
    <property type="match status" value="2"/>
</dbReference>
<feature type="region of interest" description="Disordered" evidence="1">
    <location>
        <begin position="2165"/>
        <end position="2209"/>
    </location>
</feature>
<feature type="region of interest" description="Disordered" evidence="1">
    <location>
        <begin position="592"/>
        <end position="615"/>
    </location>
</feature>
<dbReference type="NCBIfam" id="TIGR04213">
    <property type="entry name" value="PGF_pre_PGF"/>
    <property type="match status" value="1"/>
</dbReference>
<dbReference type="InterPro" id="IPR013783">
    <property type="entry name" value="Ig-like_fold"/>
</dbReference>
<dbReference type="EMBL" id="AOHW01000045">
    <property type="protein sequence ID" value="ELY37714.1"/>
    <property type="molecule type" value="Genomic_DNA"/>
</dbReference>
<dbReference type="STRING" id="1114856.GCA_000383975_04179"/>
<evidence type="ECO:0000313" key="3">
    <source>
        <dbReference type="Proteomes" id="UP000011599"/>
    </source>
</evidence>
<comment type="caution">
    <text evidence="2">The sequence shown here is derived from an EMBL/GenBank/DDBJ whole genome shotgun (WGS) entry which is preliminary data.</text>
</comment>
<dbReference type="InterPro" id="IPR026453">
    <property type="entry name" value="PGF_pre_PGF"/>
</dbReference>